<reference evidence="1 2" key="1">
    <citation type="submission" date="2015-04" db="EMBL/GenBank/DDBJ databases">
        <title>Draft genome sequence of Rathayibacter toxicus strain FH-142 (AKA 70134 or CS 32), a Western Australian isolate.</title>
        <authorList>
            <consortium name="Consortium for Microbial Forensics and Genomics (microFORGE)"/>
            <person name="Knight B.M."/>
            <person name="Roberts D.P."/>
            <person name="Lin D."/>
            <person name="Hari K."/>
            <person name="Fletcher J."/>
            <person name="Melcher U."/>
            <person name="Blagden T."/>
            <person name="Luster D.G."/>
            <person name="Sechler A.J."/>
            <person name="Schneider W.L."/>
            <person name="Winegar R.A."/>
        </authorList>
    </citation>
    <scope>NUCLEOTIDE SEQUENCE [LARGE SCALE GENOMIC DNA]</scope>
    <source>
        <strain evidence="1 2">FH142</strain>
    </source>
</reference>
<dbReference type="AlphaFoldDB" id="A0A0C5BDT9"/>
<dbReference type="KEGG" id="rtx:TI83_02515"/>
<gene>
    <name evidence="1" type="ORF">VT73_03530</name>
</gene>
<keyword evidence="2" id="KW-1185">Reference proteome</keyword>
<evidence type="ECO:0000313" key="2">
    <source>
        <dbReference type="Proteomes" id="UP000052979"/>
    </source>
</evidence>
<comment type="caution">
    <text evidence="1">The sequence shown here is derived from an EMBL/GenBank/DDBJ whole genome shotgun (WGS) entry which is preliminary data.</text>
</comment>
<name>A0A0C5BDT9_9MICO</name>
<dbReference type="STRING" id="145458.APU90_03960"/>
<sequence>MSVRSPIGTRLFALNACADRGFRRACPVERVRDSVKVVVEEVRVDVERHGRGGVAEHPLHRLHVRPELTASDTAVCRKSCSVMGERPDSTSAGKGFSPREKIDDVSALRRRAVLFLR</sequence>
<dbReference type="PATRIC" id="fig|145458.7.peg.591"/>
<protein>
    <submittedName>
        <fullName evidence="1">Uncharacterized protein</fullName>
    </submittedName>
</protein>
<dbReference type="KEGG" id="rtc:APU90_03960"/>
<dbReference type="EMBL" id="LBFI01000024">
    <property type="protein sequence ID" value="KKM46144.1"/>
    <property type="molecule type" value="Genomic_DNA"/>
</dbReference>
<organism evidence="1 2">
    <name type="scientific">Rathayibacter toxicus</name>
    <dbReference type="NCBI Taxonomy" id="145458"/>
    <lineage>
        <taxon>Bacteria</taxon>
        <taxon>Bacillati</taxon>
        <taxon>Actinomycetota</taxon>
        <taxon>Actinomycetes</taxon>
        <taxon>Micrococcales</taxon>
        <taxon>Microbacteriaceae</taxon>
        <taxon>Rathayibacter</taxon>
    </lineage>
</organism>
<proteinExistence type="predicted"/>
<accession>A0A0C5BDT9</accession>
<dbReference type="Proteomes" id="UP000052979">
    <property type="component" value="Unassembled WGS sequence"/>
</dbReference>
<evidence type="ECO:0000313" key="1">
    <source>
        <dbReference type="EMBL" id="KKM46144.1"/>
    </source>
</evidence>